<reference evidence="1 2" key="1">
    <citation type="submission" date="2016-08" db="EMBL/GenBank/DDBJ databases">
        <authorList>
            <person name="Seilhamer J.J."/>
        </authorList>
    </citation>
    <scope>NUCLEOTIDE SEQUENCE [LARGE SCALE GENOMIC DNA]</scope>
    <source>
        <strain evidence="1">L21-II-0</strain>
    </source>
</reference>
<dbReference type="AlphaFoldDB" id="A0A1M4MLF6"/>
<evidence type="ECO:0000313" key="2">
    <source>
        <dbReference type="Proteomes" id="UP000184671"/>
    </source>
</evidence>
<name>A0A1M4MLF6_9EURY</name>
<dbReference type="EMBL" id="FMID01000041">
    <property type="protein sequence ID" value="SCL75771.1"/>
    <property type="molecule type" value="Genomic_DNA"/>
</dbReference>
<dbReference type="Proteomes" id="UP000184671">
    <property type="component" value="Unassembled WGS sequence"/>
</dbReference>
<gene>
    <name evidence="1" type="ORF">L21_1683</name>
</gene>
<evidence type="ECO:0000313" key="1">
    <source>
        <dbReference type="EMBL" id="SCL75771.1"/>
    </source>
</evidence>
<organism evidence="1 2">
    <name type="scientific">Methanoculleus chikugoensis</name>
    <dbReference type="NCBI Taxonomy" id="118126"/>
    <lineage>
        <taxon>Archaea</taxon>
        <taxon>Methanobacteriati</taxon>
        <taxon>Methanobacteriota</taxon>
        <taxon>Stenosarchaea group</taxon>
        <taxon>Methanomicrobia</taxon>
        <taxon>Methanomicrobiales</taxon>
        <taxon>Methanomicrobiaceae</taxon>
        <taxon>Methanoculleus</taxon>
    </lineage>
</organism>
<sequence>MHAVVGNILGAFVGYGWARIYIARLIAVNRKQGAAAA</sequence>
<accession>A0A1M4MLF6</accession>
<dbReference type="STRING" id="118126.L21_1683"/>
<proteinExistence type="predicted"/>
<protein>
    <submittedName>
        <fullName evidence="1">Uncharacterized protein</fullName>
    </submittedName>
</protein>